<proteinExistence type="predicted"/>
<dbReference type="InterPro" id="IPR051531">
    <property type="entry name" value="N-acetyltransferase"/>
</dbReference>
<evidence type="ECO:0000259" key="1">
    <source>
        <dbReference type="PROSITE" id="PS51186"/>
    </source>
</evidence>
<dbReference type="PROSITE" id="PS51186">
    <property type="entry name" value="GNAT"/>
    <property type="match status" value="1"/>
</dbReference>
<dbReference type="InterPro" id="IPR016181">
    <property type="entry name" value="Acyl_CoA_acyltransferase"/>
</dbReference>
<organism evidence="2 3">
    <name type="scientific">Streptomyces caniscabiei</name>
    <dbReference type="NCBI Taxonomy" id="2746961"/>
    <lineage>
        <taxon>Bacteria</taxon>
        <taxon>Bacillati</taxon>
        <taxon>Actinomycetota</taxon>
        <taxon>Actinomycetes</taxon>
        <taxon>Kitasatosporales</taxon>
        <taxon>Streptomycetaceae</taxon>
        <taxon>Streptomyces</taxon>
    </lineage>
</organism>
<dbReference type="SUPFAM" id="SSF55729">
    <property type="entry name" value="Acyl-CoA N-acyltransferases (Nat)"/>
    <property type="match status" value="1"/>
</dbReference>
<dbReference type="InterPro" id="IPR000182">
    <property type="entry name" value="GNAT_dom"/>
</dbReference>
<dbReference type="PANTHER" id="PTHR43792:SF1">
    <property type="entry name" value="N-ACETYLTRANSFERASE DOMAIN-CONTAINING PROTEIN"/>
    <property type="match status" value="1"/>
</dbReference>
<accession>A0A927L9B9</accession>
<feature type="domain" description="N-acetyltransferase" evidence="1">
    <location>
        <begin position="16"/>
        <end position="178"/>
    </location>
</feature>
<dbReference type="EMBL" id="JACYXT010000011">
    <property type="protein sequence ID" value="MBD9726429.1"/>
    <property type="molecule type" value="Genomic_DNA"/>
</dbReference>
<dbReference type="Proteomes" id="UP000661025">
    <property type="component" value="Unassembled WGS sequence"/>
</dbReference>
<dbReference type="GeneID" id="79936590"/>
<sequence length="194" mass="21558">MSEWSLAGEELSTARLSLRRPTEADIDAIFAIHSDPATCLHNPSDALARPEEAEVLYQRWNNQWESCGYGYWVVRRHNSARQLGFCGVKPMDLNGMNVLNLFYRFATSAWGQGFAGEAAIAVTDWASRHVTDLPLIARVRPANAASQRVAVRAGLMRAEHLDGPGYDGFDWIYAARLPGRAHSECEVPRRSGCP</sequence>
<dbReference type="GO" id="GO:0016747">
    <property type="term" value="F:acyltransferase activity, transferring groups other than amino-acyl groups"/>
    <property type="evidence" value="ECO:0007669"/>
    <property type="project" value="InterPro"/>
</dbReference>
<protein>
    <submittedName>
        <fullName evidence="2">GNAT family N-acetyltransferase</fullName>
    </submittedName>
</protein>
<dbReference type="AlphaFoldDB" id="A0A927L9B9"/>
<dbReference type="Pfam" id="PF13302">
    <property type="entry name" value="Acetyltransf_3"/>
    <property type="match status" value="1"/>
</dbReference>
<evidence type="ECO:0000313" key="2">
    <source>
        <dbReference type="EMBL" id="MBD9726429.1"/>
    </source>
</evidence>
<comment type="caution">
    <text evidence="2">The sequence shown here is derived from an EMBL/GenBank/DDBJ whole genome shotgun (WGS) entry which is preliminary data.</text>
</comment>
<evidence type="ECO:0000313" key="3">
    <source>
        <dbReference type="Proteomes" id="UP000661025"/>
    </source>
</evidence>
<dbReference type="Gene3D" id="3.40.630.30">
    <property type="match status" value="1"/>
</dbReference>
<dbReference type="PANTHER" id="PTHR43792">
    <property type="entry name" value="GNAT FAMILY, PUTATIVE (AFU_ORTHOLOGUE AFUA_3G00765)-RELATED-RELATED"/>
    <property type="match status" value="1"/>
</dbReference>
<name>A0A927L9B9_9ACTN</name>
<gene>
    <name evidence="2" type="ORF">IHE70_25075</name>
</gene>
<dbReference type="RefSeq" id="WP_192363092.1">
    <property type="nucleotide sequence ID" value="NZ_CP119182.1"/>
</dbReference>
<reference evidence="2" key="1">
    <citation type="submission" date="2020-09" db="EMBL/GenBank/DDBJ databases">
        <title>Streptomyces canutascabiei sp. nov., which causes potato common scab and is distributed across the world.</title>
        <authorList>
            <person name="Nguyen H.P."/>
            <person name="Weisberg A.J."/>
            <person name="Chang J.H."/>
            <person name="Clarke C.R."/>
        </authorList>
    </citation>
    <scope>NUCLEOTIDE SEQUENCE</scope>
    <source>
        <strain evidence="2">ID-01-6.2a</strain>
    </source>
</reference>